<dbReference type="AlphaFoldDB" id="A0A6N2YCQ7"/>
<dbReference type="EMBL" id="CACRTV010000008">
    <property type="protein sequence ID" value="VYT63382.1"/>
    <property type="molecule type" value="Genomic_DNA"/>
</dbReference>
<organism evidence="1">
    <name type="scientific">Clostridium paraputrificum</name>
    <dbReference type="NCBI Taxonomy" id="29363"/>
    <lineage>
        <taxon>Bacteria</taxon>
        <taxon>Bacillati</taxon>
        <taxon>Bacillota</taxon>
        <taxon>Clostridia</taxon>
        <taxon>Eubacteriales</taxon>
        <taxon>Clostridiaceae</taxon>
        <taxon>Clostridium</taxon>
    </lineage>
</organism>
<proteinExistence type="predicted"/>
<accession>A0A6N2YCQ7</accession>
<evidence type="ECO:0008006" key="2">
    <source>
        <dbReference type="Google" id="ProtNLM"/>
    </source>
</evidence>
<reference evidence="1" key="1">
    <citation type="submission" date="2019-11" db="EMBL/GenBank/DDBJ databases">
        <authorList>
            <person name="Feng L."/>
        </authorList>
    </citation>
    <scope>NUCLEOTIDE SEQUENCE</scope>
    <source>
        <strain evidence="1">CParaputrificumLFYP93</strain>
    </source>
</reference>
<protein>
    <recommendedName>
        <fullName evidence="2">CopG family transcriptional regulator</fullName>
    </recommendedName>
</protein>
<dbReference type="RefSeq" id="WP_156558672.1">
    <property type="nucleotide sequence ID" value="NZ_CACRTV010000008.1"/>
</dbReference>
<sequence length="63" mass="7225">MAVVHRKRLSTSLSQEHFSYLNELCESNKQKQSAIVEIALDLLKTELKTKNLSEVIEYTNSSK</sequence>
<evidence type="ECO:0000313" key="1">
    <source>
        <dbReference type="EMBL" id="VYT63382.1"/>
    </source>
</evidence>
<name>A0A6N2YCQ7_9CLOT</name>
<gene>
    <name evidence="1" type="ORF">CPLFYP93_00207</name>
</gene>